<comment type="caution">
    <text evidence="2">The sequence shown here is derived from an EMBL/GenBank/DDBJ whole genome shotgun (WGS) entry which is preliminary data.</text>
</comment>
<evidence type="ECO:0000313" key="2">
    <source>
        <dbReference type="EMBL" id="KAG5920282.1"/>
    </source>
</evidence>
<reference evidence="2" key="1">
    <citation type="journal article" date="2020" name="bioRxiv">
        <title>Whole genome comparisons of ergot fungi reveals the divergence and evolution of species within the genus Claviceps are the result of varying mechanisms driving genome evolution and host range expansion.</title>
        <authorList>
            <person name="Wyka S.A."/>
            <person name="Mondo S.J."/>
            <person name="Liu M."/>
            <person name="Dettman J."/>
            <person name="Nalam V."/>
            <person name="Broders K.D."/>
        </authorList>
    </citation>
    <scope>NUCLEOTIDE SEQUENCE</scope>
    <source>
        <strain evidence="2">CCC 489</strain>
    </source>
</reference>
<dbReference type="EMBL" id="SRPY01000621">
    <property type="protein sequence ID" value="KAG5920282.1"/>
    <property type="molecule type" value="Genomic_DNA"/>
</dbReference>
<feature type="non-terminal residue" evidence="2">
    <location>
        <position position="79"/>
    </location>
</feature>
<sequence length="79" mass="8897">PAATRRLRRVRPHPAAPRRADCEAGRVGRQDAQGDGPVGALAQGVAHLGLLCRFQRLWLQDERHGRRRGALRCRYRGHL</sequence>
<protein>
    <submittedName>
        <fullName evidence="2">Uncharacterized protein</fullName>
    </submittedName>
</protein>
<organism evidence="2 3">
    <name type="scientific">Claviceps africana</name>
    <dbReference type="NCBI Taxonomy" id="83212"/>
    <lineage>
        <taxon>Eukaryota</taxon>
        <taxon>Fungi</taxon>
        <taxon>Dikarya</taxon>
        <taxon>Ascomycota</taxon>
        <taxon>Pezizomycotina</taxon>
        <taxon>Sordariomycetes</taxon>
        <taxon>Hypocreomycetidae</taxon>
        <taxon>Hypocreales</taxon>
        <taxon>Clavicipitaceae</taxon>
        <taxon>Claviceps</taxon>
    </lineage>
</organism>
<name>A0A8K0J8N0_9HYPO</name>
<feature type="compositionally biased region" description="Basic residues" evidence="1">
    <location>
        <begin position="1"/>
        <end position="12"/>
    </location>
</feature>
<feature type="compositionally biased region" description="Basic and acidic residues" evidence="1">
    <location>
        <begin position="18"/>
        <end position="29"/>
    </location>
</feature>
<dbReference type="AlphaFoldDB" id="A0A8K0J8N0"/>
<accession>A0A8K0J8N0</accession>
<dbReference type="Proteomes" id="UP000811619">
    <property type="component" value="Unassembled WGS sequence"/>
</dbReference>
<keyword evidence="3" id="KW-1185">Reference proteome</keyword>
<feature type="region of interest" description="Disordered" evidence="1">
    <location>
        <begin position="1"/>
        <end position="38"/>
    </location>
</feature>
<evidence type="ECO:0000256" key="1">
    <source>
        <dbReference type="SAM" id="MobiDB-lite"/>
    </source>
</evidence>
<feature type="non-terminal residue" evidence="2">
    <location>
        <position position="1"/>
    </location>
</feature>
<gene>
    <name evidence="2" type="ORF">E4U42_006255</name>
</gene>
<evidence type="ECO:0000313" key="3">
    <source>
        <dbReference type="Proteomes" id="UP000811619"/>
    </source>
</evidence>
<proteinExistence type="predicted"/>